<dbReference type="PROSITE" id="PS50093">
    <property type="entry name" value="PKD"/>
    <property type="match status" value="1"/>
</dbReference>
<dbReference type="EMBL" id="FNPC01000003">
    <property type="protein sequence ID" value="SDY14058.1"/>
    <property type="molecule type" value="Genomic_DNA"/>
</dbReference>
<evidence type="ECO:0000256" key="1">
    <source>
        <dbReference type="ARBA" id="ARBA00022729"/>
    </source>
</evidence>
<evidence type="ECO:0000313" key="5">
    <source>
        <dbReference type="EMBL" id="SDY14058.1"/>
    </source>
</evidence>
<dbReference type="Gene3D" id="2.160.20.10">
    <property type="entry name" value="Single-stranded right-handed beta-helix, Pectin lyase-like"/>
    <property type="match status" value="1"/>
</dbReference>
<dbReference type="GO" id="GO:0005886">
    <property type="term" value="C:plasma membrane"/>
    <property type="evidence" value="ECO:0007669"/>
    <property type="project" value="UniProtKB-SubCell"/>
</dbReference>
<feature type="region of interest" description="Disordered" evidence="2">
    <location>
        <begin position="1996"/>
        <end position="2018"/>
    </location>
</feature>
<feature type="domain" description="PKD" evidence="4">
    <location>
        <begin position="1912"/>
        <end position="1997"/>
    </location>
</feature>
<feature type="region of interest" description="Disordered" evidence="2">
    <location>
        <begin position="958"/>
        <end position="983"/>
    </location>
</feature>
<dbReference type="SUPFAM" id="SSF49299">
    <property type="entry name" value="PKD domain"/>
    <property type="match status" value="1"/>
</dbReference>
<keyword evidence="3" id="KW-0812">Transmembrane</keyword>
<keyword evidence="1" id="KW-0732">Signal</keyword>
<feature type="compositionally biased region" description="Gly residues" evidence="2">
    <location>
        <begin position="1735"/>
        <end position="1756"/>
    </location>
</feature>
<dbReference type="InterPro" id="IPR006626">
    <property type="entry name" value="PbH1"/>
</dbReference>
<dbReference type="InterPro" id="IPR011635">
    <property type="entry name" value="CARDB"/>
</dbReference>
<dbReference type="InterPro" id="IPR035986">
    <property type="entry name" value="PKD_dom_sf"/>
</dbReference>
<dbReference type="Pfam" id="PF18204">
    <property type="entry name" value="PGF-CTERM"/>
    <property type="match status" value="1"/>
</dbReference>
<dbReference type="OrthoDB" id="331260at2157"/>
<reference evidence="6" key="1">
    <citation type="submission" date="2016-10" db="EMBL/GenBank/DDBJ databases">
        <authorList>
            <person name="Varghese N."/>
            <person name="Submissions S."/>
        </authorList>
    </citation>
    <scope>NUCLEOTIDE SEQUENCE [LARGE SCALE GENOMIC DNA]</scope>
    <source>
        <strain evidence="6">DC30,IBRC 10041,KCTC 4046</strain>
    </source>
</reference>
<organism evidence="5 6">
    <name type="scientific">Halopenitus persicus</name>
    <dbReference type="NCBI Taxonomy" id="1048396"/>
    <lineage>
        <taxon>Archaea</taxon>
        <taxon>Methanobacteriati</taxon>
        <taxon>Methanobacteriota</taxon>
        <taxon>Stenosarchaea group</taxon>
        <taxon>Halobacteria</taxon>
        <taxon>Halobacteriales</taxon>
        <taxon>Haloferacaceae</taxon>
        <taxon>Halopenitus</taxon>
    </lineage>
</organism>
<dbReference type="Gene3D" id="2.60.40.10">
    <property type="entry name" value="Immunoglobulins"/>
    <property type="match status" value="10"/>
</dbReference>
<dbReference type="Pfam" id="PF18911">
    <property type="entry name" value="PKD_4"/>
    <property type="match status" value="1"/>
</dbReference>
<feature type="region of interest" description="Disordered" evidence="2">
    <location>
        <begin position="1733"/>
        <end position="1763"/>
    </location>
</feature>
<sequence length="2048" mass="210418">MSDPSRWLAAGRSAAVIALAVCLVLWAPAGVLGPAVGVGAAQEETEGPPQTPASYYGNVTIDGEPAPAGTVIEAEINGTVAGSITINESGTYGGPDALDEKLLVEGGAGDDGAEVRFFVNNGNIDRTEVTSVTAEDGSETVTWESGDVQRVDLAAAVVEPQFAIDDVNVTDPVTAGDDVELTLTLNNTGVSGSATVSVVATNATGTTVAETNVTETIDSGASAQTFVAVPTSNVSVDGSTDLTLTVDTGHETAETTVTVEEPPQFDVSLSGFTSPIDPGTNVSGTATVNNTGGQEATQNLTVTIDDATILTEELTLSAGESQDVAVEYETDADDAGDRTLAAATADDATQRIVTVNRSAEFAVDVIEGESTLDVVAGQDATLVAEVENVGGTSATKDVTVTDSRDDTELTNETVTLEPGEITDVEATAETSGDDTDAGFDLTVESPDDAETVPVTVEDRDAFLDVTNVDVTGSVDEPFAGNTNNITVDATVENLGTESTAQTIEFRVDGEVRNSTDVSFDGTGSETLTGVTVPVRPGDAPEIDLVVASEDAAAAESVTVTAAPEFETTIVEASNVSDLAPDDEFTPTINVTNVGGRAGNGEVTVRFNNSVEGTVQVDDLAAGTTETVVDEQSGGIAINVTEDDVTRVLEAGVENDGTGSVDDVSTRTIDIGEAPNFAVENFDVNVSAVDQGDAIGIDAEINNTGEVEDTQTFAVTVDGREIHVQTESLNGSDNPVSISESYQTRGSDVGDLDVSVSTDDDSAAETVTVRENAEFEVDLDAEDETIAGTPADAFATVENVGGLANNETTVRLLSDGEEIATETAKLDAGEARVLEFSDAITPESPGELEVTAATTDDASSDTIAVGAPGELALKLTSVTDPVTTEESLRVGITAENVGDESVTETVRLRFDGQIVDQSTITVAGGESRSVTFTHDVSSAETGETSFAVLAANDAIEGPERTVSVEEPPADPNFRVSDLEGPTDPVFTNRTVTVAADVTNIGEQEGTQTVSLSVDGTEFETTEETLPASGDTTVEFEIDTDEVGAGEAIPYTVASENGSAEGTLTVEEPTPGTLEVVSTELLPDSNAETATQGDSAAVNATVENVGDLNATNATVELEYLAAASVNDTVEVSELGPGNTTTVTLAVTPPAEARAGTFDRDVEVRTNGSTVRRTIPVDFGSIQSGVDAAATDATTDVVEVAAGDYTERNTITVDADGITIEPARPTAMPTINSPRNAETGLVVTGADVTVSNLRFVGDGNGSAIELAGDGATVSDVRVENWDVGIEETNGTNTLRGASVVDSGIGLLVDGAGDSRIEYARVARSDRRGIVLRSADNTVRGSGVHSSTVGVDAYAPDNDVRQSTIRNNGDIGVRVSNVAGNLSQGNPSAVVRNSALESNGIHAHVIDSEVDATSNWWGSSASEPVENEDYIIRSALATEDPLQTRPDSDFTVESFAPEDATRDETYTVNATVNNTGSASDLQTVELVDAGTVIDSRSVELNASEQATVTFSYTPDVTDGDQLDLTARTLDDSASATVSVLDPALFEVTSLNDPTTNVMVGDTLSIDADLENTGEAQDTRTVTLLVNGSQVDSRDVTLSSGGTETPTLTYTPTSDDVGAINVTVDTGDDARSVDVTVAEAPAFFDVTSLGDPPSEVTAGDEISIDADLENTGGLEATQTVRLLVNGSQVDSREVTLAGGDTATPTLTYATDADDVGTLEVTVETENATESGQITVVADDGNGGGNGGAPGGGGGGGGGGGISDAPEPSIDVEPVATETVGTTLDAERGRQVASFEEVEGVESVALETNDYVGDVTVSDLDPTTDAVDPSPGSQLALQEITVSEEASDTPATIRFTVSTDRLEAADATAEQLHAFRSRDGTDWEPLETGVAEQREDEVVLEAETPGFSLFAVSAVSQPEAVATVAPETVTTGESVELSGGDSTTEHGEIVAYDWTVDGDSYAGETATTSFDEPGEYEVELAVTNDAGETDTTTVLVTVEAAETPATPTETAAEPADTAATPEPTDEGIPGFGILVTLIALLAAAAIATRRRIGD</sequence>
<evidence type="ECO:0000313" key="6">
    <source>
        <dbReference type="Proteomes" id="UP000199079"/>
    </source>
</evidence>
<accession>A0A1H3HGV9</accession>
<dbReference type="InterPro" id="IPR013783">
    <property type="entry name" value="Ig-like_fold"/>
</dbReference>
<dbReference type="Pfam" id="PF05048">
    <property type="entry name" value="NosD"/>
    <property type="match status" value="1"/>
</dbReference>
<gene>
    <name evidence="5" type="ORF">SAMN05216564_103251</name>
</gene>
<dbReference type="InterPro" id="IPR026371">
    <property type="entry name" value="PGF_CTERM"/>
</dbReference>
<feature type="compositionally biased region" description="Low complexity" evidence="2">
    <location>
        <begin position="1996"/>
        <end position="2016"/>
    </location>
</feature>
<keyword evidence="3" id="KW-0472">Membrane</keyword>
<name>A0A1H3HGV9_9EURY</name>
<dbReference type="InterPro" id="IPR011050">
    <property type="entry name" value="Pectin_lyase_fold/virulence"/>
</dbReference>
<dbReference type="InterPro" id="IPR012334">
    <property type="entry name" value="Pectin_lyas_fold"/>
</dbReference>
<evidence type="ECO:0000256" key="2">
    <source>
        <dbReference type="SAM" id="MobiDB-lite"/>
    </source>
</evidence>
<dbReference type="NCBIfam" id="TIGR04213">
    <property type="entry name" value="PGF_pre_PGF"/>
    <property type="match status" value="1"/>
</dbReference>
<dbReference type="GO" id="GO:0030115">
    <property type="term" value="C:S-layer"/>
    <property type="evidence" value="ECO:0007669"/>
    <property type="project" value="UniProtKB-SubCell"/>
</dbReference>
<dbReference type="NCBIfam" id="TIGR04126">
    <property type="entry name" value="PGF_CTERM"/>
    <property type="match status" value="1"/>
</dbReference>
<dbReference type="Proteomes" id="UP000199079">
    <property type="component" value="Unassembled WGS sequence"/>
</dbReference>
<protein>
    <submittedName>
        <fullName evidence="5">PGF-CTERM protein/PGF-pre-PGF domain-containing protein</fullName>
    </submittedName>
</protein>
<dbReference type="Pfam" id="PF07705">
    <property type="entry name" value="CARDB"/>
    <property type="match status" value="4"/>
</dbReference>
<keyword evidence="3" id="KW-1133">Transmembrane helix</keyword>
<evidence type="ECO:0000256" key="3">
    <source>
        <dbReference type="SAM" id="Phobius"/>
    </source>
</evidence>
<dbReference type="InterPro" id="IPR022409">
    <property type="entry name" value="PKD/Chitinase_dom"/>
</dbReference>
<dbReference type="SUPFAM" id="SSF51126">
    <property type="entry name" value="Pectin lyase-like"/>
    <property type="match status" value="1"/>
</dbReference>
<evidence type="ECO:0000259" key="4">
    <source>
        <dbReference type="PROSITE" id="PS50093"/>
    </source>
</evidence>
<dbReference type="InterPro" id="IPR007742">
    <property type="entry name" value="NosD_dom"/>
</dbReference>
<feature type="transmembrane region" description="Helical" evidence="3">
    <location>
        <begin position="2022"/>
        <end position="2042"/>
    </location>
</feature>
<keyword evidence="6" id="KW-1185">Reference proteome</keyword>
<dbReference type="InterPro" id="IPR000601">
    <property type="entry name" value="PKD_dom"/>
</dbReference>
<proteinExistence type="predicted"/>
<dbReference type="RefSeq" id="WP_092731556.1">
    <property type="nucleotide sequence ID" value="NZ_FNPC01000003.1"/>
</dbReference>
<dbReference type="InterPro" id="IPR026453">
    <property type="entry name" value="PGF_pre_PGF"/>
</dbReference>
<dbReference type="SMART" id="SM00089">
    <property type="entry name" value="PKD"/>
    <property type="match status" value="1"/>
</dbReference>
<dbReference type="SMART" id="SM00710">
    <property type="entry name" value="PbH1"/>
    <property type="match status" value="4"/>
</dbReference>